<protein>
    <submittedName>
        <fullName evidence="1">Uncharacterized protein</fullName>
    </submittedName>
</protein>
<keyword evidence="2" id="KW-1185">Reference proteome</keyword>
<accession>A0A445JDY9</accession>
<dbReference type="AlphaFoldDB" id="A0A445JDY9"/>
<organism evidence="1 2">
    <name type="scientific">Glycine soja</name>
    <name type="common">Wild soybean</name>
    <dbReference type="NCBI Taxonomy" id="3848"/>
    <lineage>
        <taxon>Eukaryota</taxon>
        <taxon>Viridiplantae</taxon>
        <taxon>Streptophyta</taxon>
        <taxon>Embryophyta</taxon>
        <taxon>Tracheophyta</taxon>
        <taxon>Spermatophyta</taxon>
        <taxon>Magnoliopsida</taxon>
        <taxon>eudicotyledons</taxon>
        <taxon>Gunneridae</taxon>
        <taxon>Pentapetalae</taxon>
        <taxon>rosids</taxon>
        <taxon>fabids</taxon>
        <taxon>Fabales</taxon>
        <taxon>Fabaceae</taxon>
        <taxon>Papilionoideae</taxon>
        <taxon>50 kb inversion clade</taxon>
        <taxon>NPAAA clade</taxon>
        <taxon>indigoferoid/millettioid clade</taxon>
        <taxon>Phaseoleae</taxon>
        <taxon>Glycine</taxon>
        <taxon>Glycine subgen. Soja</taxon>
    </lineage>
</organism>
<dbReference type="Proteomes" id="UP000289340">
    <property type="component" value="Chromosome 8"/>
</dbReference>
<proteinExistence type="predicted"/>
<evidence type="ECO:0000313" key="2">
    <source>
        <dbReference type="Proteomes" id="UP000289340"/>
    </source>
</evidence>
<evidence type="ECO:0000313" key="1">
    <source>
        <dbReference type="EMBL" id="RZB96647.1"/>
    </source>
</evidence>
<reference evidence="1 2" key="1">
    <citation type="submission" date="2018-09" db="EMBL/GenBank/DDBJ databases">
        <title>A high-quality reference genome of wild soybean provides a powerful tool to mine soybean genomes.</title>
        <authorList>
            <person name="Xie M."/>
            <person name="Chung C.Y.L."/>
            <person name="Li M.-W."/>
            <person name="Wong F.-L."/>
            <person name="Chan T.-F."/>
            <person name="Lam H.-M."/>
        </authorList>
    </citation>
    <scope>NUCLEOTIDE SEQUENCE [LARGE SCALE GENOMIC DNA]</scope>
    <source>
        <strain evidence="2">cv. W05</strain>
        <tissue evidence="1">Hypocotyl of etiolated seedlings</tissue>
    </source>
</reference>
<dbReference type="EMBL" id="QZWG01000008">
    <property type="protein sequence ID" value="RZB96647.1"/>
    <property type="molecule type" value="Genomic_DNA"/>
</dbReference>
<name>A0A445JDY9_GLYSO</name>
<sequence>MCPQYQKKRLLGVRFCSFQFCINLFKFRNFRILLYSSKFKRFGPSFKSQSLVLLRWGRVAWEREGGADGRHGDLDLDGVEWVMRRNPKERLGWGGAGEKSEGKVCRDLGKRRISQGMVV</sequence>
<gene>
    <name evidence="1" type="ORF">D0Y65_020402</name>
</gene>
<comment type="caution">
    <text evidence="1">The sequence shown here is derived from an EMBL/GenBank/DDBJ whole genome shotgun (WGS) entry which is preliminary data.</text>
</comment>